<dbReference type="PROSITE" id="PS50801">
    <property type="entry name" value="STAS"/>
    <property type="match status" value="1"/>
</dbReference>
<dbReference type="PANTHER" id="PTHR35849:SF2">
    <property type="entry name" value="BLR2341 PROTEIN"/>
    <property type="match status" value="1"/>
</dbReference>
<dbReference type="InterPro" id="IPR058548">
    <property type="entry name" value="MlaB-like_STAS"/>
</dbReference>
<proteinExistence type="predicted"/>
<sequence>MLQLPPQLTQTTASACLLDLGAALRAEPAGVVVSAAGLGRFDSAALAVLLSLRRQALTLGKTFVVTCMPQRLVDLARLYGITELLPDGGDCPPLK</sequence>
<dbReference type="Gene3D" id="3.30.750.24">
    <property type="entry name" value="STAS domain"/>
    <property type="match status" value="1"/>
</dbReference>
<feature type="domain" description="STAS" evidence="1">
    <location>
        <begin position="1"/>
        <end position="95"/>
    </location>
</feature>
<dbReference type="InterPro" id="IPR036513">
    <property type="entry name" value="STAS_dom_sf"/>
</dbReference>
<gene>
    <name evidence="2" type="ORF">BWK72_13695</name>
</gene>
<evidence type="ECO:0000313" key="3">
    <source>
        <dbReference type="Proteomes" id="UP000192505"/>
    </source>
</evidence>
<organism evidence="2 3">
    <name type="scientific">Rhodoferax ferrireducens</name>
    <dbReference type="NCBI Taxonomy" id="192843"/>
    <lineage>
        <taxon>Bacteria</taxon>
        <taxon>Pseudomonadati</taxon>
        <taxon>Pseudomonadota</taxon>
        <taxon>Betaproteobacteria</taxon>
        <taxon>Burkholderiales</taxon>
        <taxon>Comamonadaceae</taxon>
        <taxon>Rhodoferax</taxon>
    </lineage>
</organism>
<protein>
    <recommendedName>
        <fullName evidence="1">STAS domain-containing protein</fullName>
    </recommendedName>
</protein>
<evidence type="ECO:0000259" key="1">
    <source>
        <dbReference type="PROSITE" id="PS50801"/>
    </source>
</evidence>
<dbReference type="InterPro" id="IPR052746">
    <property type="entry name" value="MlaB_ABC_Transporter"/>
</dbReference>
<name>A0A1W9KSB7_9BURK</name>
<dbReference type="Proteomes" id="UP000192505">
    <property type="component" value="Unassembled WGS sequence"/>
</dbReference>
<dbReference type="PANTHER" id="PTHR35849">
    <property type="entry name" value="BLR2341 PROTEIN"/>
    <property type="match status" value="1"/>
</dbReference>
<accession>A0A1W9KSB7</accession>
<dbReference type="AlphaFoldDB" id="A0A1W9KSB7"/>
<reference evidence="2 3" key="1">
    <citation type="submission" date="2017-01" db="EMBL/GenBank/DDBJ databases">
        <title>Novel large sulfur bacteria in the metagenomes of groundwater-fed chemosynthetic microbial mats in the Lake Huron basin.</title>
        <authorList>
            <person name="Sharrar A.M."/>
            <person name="Flood B.E."/>
            <person name="Bailey J.V."/>
            <person name="Jones D.S."/>
            <person name="Biddanda B."/>
            <person name="Ruberg S.A."/>
            <person name="Marcus D.N."/>
            <person name="Dick G.J."/>
        </authorList>
    </citation>
    <scope>NUCLEOTIDE SEQUENCE [LARGE SCALE GENOMIC DNA]</scope>
    <source>
        <strain evidence="2">A7</strain>
    </source>
</reference>
<dbReference type="InterPro" id="IPR002645">
    <property type="entry name" value="STAS_dom"/>
</dbReference>
<comment type="caution">
    <text evidence="2">The sequence shown here is derived from an EMBL/GenBank/DDBJ whole genome shotgun (WGS) entry which is preliminary data.</text>
</comment>
<dbReference type="CDD" id="cd07043">
    <property type="entry name" value="STAS_anti-anti-sigma_factors"/>
    <property type="match status" value="1"/>
</dbReference>
<dbReference type="EMBL" id="MTEI01000009">
    <property type="protein sequence ID" value="OQW87268.1"/>
    <property type="molecule type" value="Genomic_DNA"/>
</dbReference>
<dbReference type="SUPFAM" id="SSF52091">
    <property type="entry name" value="SpoIIaa-like"/>
    <property type="match status" value="1"/>
</dbReference>
<evidence type="ECO:0000313" key="2">
    <source>
        <dbReference type="EMBL" id="OQW87268.1"/>
    </source>
</evidence>
<dbReference type="Pfam" id="PF13466">
    <property type="entry name" value="STAS_2"/>
    <property type="match status" value="1"/>
</dbReference>